<evidence type="ECO:0000256" key="1">
    <source>
        <dbReference type="ARBA" id="ARBA00022833"/>
    </source>
</evidence>
<keyword evidence="3" id="KW-0378">Hydrolase</keyword>
<feature type="transmembrane region" description="Helical" evidence="2">
    <location>
        <begin position="324"/>
        <end position="343"/>
    </location>
</feature>
<evidence type="ECO:0000313" key="4">
    <source>
        <dbReference type="Proteomes" id="UP001549257"/>
    </source>
</evidence>
<dbReference type="InterPro" id="IPR003737">
    <property type="entry name" value="GlcNAc_PI_deacetylase-related"/>
</dbReference>
<keyword evidence="2" id="KW-0472">Membrane</keyword>
<dbReference type="PANTHER" id="PTHR12993">
    <property type="entry name" value="N-ACETYLGLUCOSAMINYL-PHOSPHATIDYLINOSITOL DE-N-ACETYLASE-RELATED"/>
    <property type="match status" value="1"/>
</dbReference>
<dbReference type="RefSeq" id="WP_354022801.1">
    <property type="nucleotide sequence ID" value="NZ_JBEPSJ010000001.1"/>
</dbReference>
<reference evidence="3 4" key="1">
    <citation type="submission" date="2024-06" db="EMBL/GenBank/DDBJ databases">
        <title>Sorghum-associated microbial communities from plants grown in Nebraska, USA.</title>
        <authorList>
            <person name="Schachtman D."/>
        </authorList>
    </citation>
    <scope>NUCLEOTIDE SEQUENCE [LARGE SCALE GENOMIC DNA]</scope>
    <source>
        <strain evidence="3 4">2857</strain>
    </source>
</reference>
<sequence length="392" mass="40601">MPDISQPIDTVERVLFVHAHPDDESITTGGTIATLTSSGAAVTVLTCTRGELGEVIPAELQHLASSPESLAAHRETELAAAMRALGVADHRYLGDENARWVDLPPRRYLDSGMRWGASGAEALESLGALSLSAASMSSVTADIAAVIADIAPTAVVSYDERGGYGHPDHVRAHDAARRAAEVMGVDFYEVVTDGTGPIVVDVAPVADRKREALAAHRSQLTLDGDTFALSNGVSQPIALTETYRRLAATPAAEHLPFREQSRGIKIGVGALALAFGAVIGALMTAVHQSSVTVGDVAVPWGLVPALVASTGFVVGLRVLTSSRIIPILATVGIMGMTTFLASPTMGGSVIVPANITGLIWTLAPAAVILVVVAWPNLGRVRAGTADAQPARG</sequence>
<keyword evidence="2" id="KW-1133">Transmembrane helix</keyword>
<keyword evidence="4" id="KW-1185">Reference proteome</keyword>
<evidence type="ECO:0000256" key="2">
    <source>
        <dbReference type="SAM" id="Phobius"/>
    </source>
</evidence>
<dbReference type="InterPro" id="IPR024078">
    <property type="entry name" value="LmbE-like_dom_sf"/>
</dbReference>
<dbReference type="GO" id="GO:0035595">
    <property type="term" value="F:N-acetylglucosaminylinositol deacetylase activity"/>
    <property type="evidence" value="ECO:0007669"/>
    <property type="project" value="UniProtKB-EC"/>
</dbReference>
<feature type="transmembrane region" description="Helical" evidence="2">
    <location>
        <begin position="266"/>
        <end position="286"/>
    </location>
</feature>
<comment type="caution">
    <text evidence="3">The sequence shown here is derived from an EMBL/GenBank/DDBJ whole genome shotgun (WGS) entry which is preliminary data.</text>
</comment>
<keyword evidence="1" id="KW-0862">Zinc</keyword>
<dbReference type="Proteomes" id="UP001549257">
    <property type="component" value="Unassembled WGS sequence"/>
</dbReference>
<proteinExistence type="predicted"/>
<organism evidence="3 4">
    <name type="scientific">Conyzicola nivalis</name>
    <dbReference type="NCBI Taxonomy" id="1477021"/>
    <lineage>
        <taxon>Bacteria</taxon>
        <taxon>Bacillati</taxon>
        <taxon>Actinomycetota</taxon>
        <taxon>Actinomycetes</taxon>
        <taxon>Micrococcales</taxon>
        <taxon>Microbacteriaceae</taxon>
        <taxon>Conyzicola</taxon>
    </lineage>
</organism>
<keyword evidence="2" id="KW-0812">Transmembrane</keyword>
<dbReference type="Pfam" id="PF02585">
    <property type="entry name" value="PIG-L"/>
    <property type="match status" value="1"/>
</dbReference>
<accession>A0ABV2QHR0</accession>
<feature type="transmembrane region" description="Helical" evidence="2">
    <location>
        <begin position="298"/>
        <end position="319"/>
    </location>
</feature>
<dbReference type="EC" id="3.5.1.103" evidence="3"/>
<name>A0ABV2QHR0_9MICO</name>
<dbReference type="Gene3D" id="3.40.50.10320">
    <property type="entry name" value="LmbE-like"/>
    <property type="match status" value="1"/>
</dbReference>
<gene>
    <name evidence="3" type="ORF">ABIE21_000070</name>
</gene>
<dbReference type="SUPFAM" id="SSF102588">
    <property type="entry name" value="LmbE-like"/>
    <property type="match status" value="1"/>
</dbReference>
<feature type="transmembrane region" description="Helical" evidence="2">
    <location>
        <begin position="349"/>
        <end position="374"/>
    </location>
</feature>
<protein>
    <submittedName>
        <fullName evidence="3">N-acetyl-1-D-myo-inositol-2-amino-2-deoxy-alpha-D-glucopyranoside deacetylase</fullName>
        <ecNumber evidence="3">3.5.1.103</ecNumber>
    </submittedName>
</protein>
<evidence type="ECO:0000313" key="3">
    <source>
        <dbReference type="EMBL" id="MET4580580.1"/>
    </source>
</evidence>
<dbReference type="PANTHER" id="PTHR12993:SF26">
    <property type="entry name" value="1D-MYO-INOSITOL 2-ACETAMIDO-2-DEOXY-ALPHA-D-GLUCOPYRANOSIDE DEACETYLASE"/>
    <property type="match status" value="1"/>
</dbReference>
<dbReference type="EMBL" id="JBEPSJ010000001">
    <property type="protein sequence ID" value="MET4580580.1"/>
    <property type="molecule type" value="Genomic_DNA"/>
</dbReference>